<protein>
    <submittedName>
        <fullName evidence="10">Transcriptional regulatory protein ComA</fullName>
    </submittedName>
</protein>
<evidence type="ECO:0000256" key="4">
    <source>
        <dbReference type="ARBA" id="ARBA00023015"/>
    </source>
</evidence>
<proteinExistence type="predicted"/>
<evidence type="ECO:0000256" key="6">
    <source>
        <dbReference type="ARBA" id="ARBA00023163"/>
    </source>
</evidence>
<dbReference type="PROSITE" id="PS50110">
    <property type="entry name" value="RESPONSE_REGULATORY"/>
    <property type="match status" value="1"/>
</dbReference>
<keyword evidence="2 7" id="KW-0597">Phosphoprotein</keyword>
<dbReference type="CDD" id="cd06170">
    <property type="entry name" value="LuxR_C_like"/>
    <property type="match status" value="1"/>
</dbReference>
<dbReference type="InterPro" id="IPR000792">
    <property type="entry name" value="Tscrpt_reg_LuxR_C"/>
</dbReference>
<name>A0A917D5B9_9BACI</name>
<accession>A0A917D5B9</accession>
<dbReference type="PANTHER" id="PTHR43214">
    <property type="entry name" value="TWO-COMPONENT RESPONSE REGULATOR"/>
    <property type="match status" value="1"/>
</dbReference>
<dbReference type="RefSeq" id="WP_188613033.1">
    <property type="nucleotide sequence ID" value="NZ_BMJT01000001.1"/>
</dbReference>
<evidence type="ECO:0000256" key="3">
    <source>
        <dbReference type="ARBA" id="ARBA00023012"/>
    </source>
</evidence>
<dbReference type="InterPro" id="IPR016032">
    <property type="entry name" value="Sig_transdc_resp-reg_C-effctor"/>
</dbReference>
<keyword evidence="5" id="KW-0238">DNA-binding</keyword>
<reference evidence="10" key="2">
    <citation type="submission" date="2020-09" db="EMBL/GenBank/DDBJ databases">
        <authorList>
            <person name="Sun Q."/>
            <person name="Zhou Y."/>
        </authorList>
    </citation>
    <scope>NUCLEOTIDE SEQUENCE</scope>
    <source>
        <strain evidence="10">CGMCC 1.15760</strain>
    </source>
</reference>
<evidence type="ECO:0000259" key="9">
    <source>
        <dbReference type="PROSITE" id="PS50110"/>
    </source>
</evidence>
<dbReference type="Gene3D" id="1.10.10.10">
    <property type="entry name" value="Winged helix-like DNA-binding domain superfamily/Winged helix DNA-binding domain"/>
    <property type="match status" value="1"/>
</dbReference>
<feature type="domain" description="HTH luxR-type" evidence="8">
    <location>
        <begin position="139"/>
        <end position="204"/>
    </location>
</feature>
<dbReference type="Gene3D" id="3.40.50.2300">
    <property type="match status" value="1"/>
</dbReference>
<dbReference type="SMART" id="SM00448">
    <property type="entry name" value="REC"/>
    <property type="match status" value="1"/>
</dbReference>
<gene>
    <name evidence="10" type="primary">comA</name>
    <name evidence="10" type="ORF">GCM10007425_00780</name>
</gene>
<reference evidence="10" key="1">
    <citation type="journal article" date="2014" name="Int. J. Syst. Evol. Microbiol.">
        <title>Complete genome sequence of Corynebacterium casei LMG S-19264T (=DSM 44701T), isolated from a smear-ripened cheese.</title>
        <authorList>
            <consortium name="US DOE Joint Genome Institute (JGI-PGF)"/>
            <person name="Walter F."/>
            <person name="Albersmeier A."/>
            <person name="Kalinowski J."/>
            <person name="Ruckert C."/>
        </authorList>
    </citation>
    <scope>NUCLEOTIDE SEQUENCE</scope>
    <source>
        <strain evidence="10">CGMCC 1.15760</strain>
    </source>
</reference>
<dbReference type="GO" id="GO:0006355">
    <property type="term" value="P:regulation of DNA-templated transcription"/>
    <property type="evidence" value="ECO:0007669"/>
    <property type="project" value="InterPro"/>
</dbReference>
<keyword evidence="6" id="KW-0804">Transcription</keyword>
<dbReference type="Pfam" id="PF00196">
    <property type="entry name" value="GerE"/>
    <property type="match status" value="1"/>
</dbReference>
<dbReference type="PROSITE" id="PS50043">
    <property type="entry name" value="HTH_LUXR_2"/>
    <property type="match status" value="1"/>
</dbReference>
<dbReference type="EMBL" id="BMJT01000001">
    <property type="protein sequence ID" value="GGG10277.1"/>
    <property type="molecule type" value="Genomic_DNA"/>
</dbReference>
<dbReference type="GO" id="GO:0003677">
    <property type="term" value="F:DNA binding"/>
    <property type="evidence" value="ECO:0007669"/>
    <property type="project" value="UniProtKB-KW"/>
</dbReference>
<evidence type="ECO:0000256" key="5">
    <source>
        <dbReference type="ARBA" id="ARBA00023125"/>
    </source>
</evidence>
<dbReference type="SUPFAM" id="SSF52172">
    <property type="entry name" value="CheY-like"/>
    <property type="match status" value="1"/>
</dbReference>
<evidence type="ECO:0000259" key="8">
    <source>
        <dbReference type="PROSITE" id="PS50043"/>
    </source>
</evidence>
<comment type="caution">
    <text evidence="10">The sequence shown here is derived from an EMBL/GenBank/DDBJ whole genome shotgun (WGS) entry which is preliminary data.</text>
</comment>
<dbReference type="InterPro" id="IPR011006">
    <property type="entry name" value="CheY-like_superfamily"/>
</dbReference>
<dbReference type="SUPFAM" id="SSF46894">
    <property type="entry name" value="C-terminal effector domain of the bipartite response regulators"/>
    <property type="match status" value="1"/>
</dbReference>
<feature type="domain" description="Response regulatory" evidence="9">
    <location>
        <begin position="2"/>
        <end position="117"/>
    </location>
</feature>
<dbReference type="SMART" id="SM00421">
    <property type="entry name" value="HTH_LUXR"/>
    <property type="match status" value="1"/>
</dbReference>
<dbReference type="AlphaFoldDB" id="A0A917D5B9"/>
<evidence type="ECO:0000313" key="10">
    <source>
        <dbReference type="EMBL" id="GGG10277.1"/>
    </source>
</evidence>
<comment type="subcellular location">
    <subcellularLocation>
        <location evidence="1">Cytoplasm</location>
    </subcellularLocation>
</comment>
<dbReference type="GO" id="GO:0005737">
    <property type="term" value="C:cytoplasm"/>
    <property type="evidence" value="ECO:0007669"/>
    <property type="project" value="UniProtKB-SubCell"/>
</dbReference>
<feature type="modified residue" description="4-aspartylphosphate" evidence="7">
    <location>
        <position position="52"/>
    </location>
</feature>
<evidence type="ECO:0000256" key="7">
    <source>
        <dbReference type="PROSITE-ProRule" id="PRU00169"/>
    </source>
</evidence>
<dbReference type="Proteomes" id="UP000616608">
    <property type="component" value="Unassembled WGS sequence"/>
</dbReference>
<dbReference type="GO" id="GO:0000160">
    <property type="term" value="P:phosphorelay signal transduction system"/>
    <property type="evidence" value="ECO:0007669"/>
    <property type="project" value="UniProtKB-KW"/>
</dbReference>
<dbReference type="InterPro" id="IPR001789">
    <property type="entry name" value="Sig_transdc_resp-reg_receiver"/>
</dbReference>
<dbReference type="InterPro" id="IPR036388">
    <property type="entry name" value="WH-like_DNA-bd_sf"/>
</dbReference>
<keyword evidence="11" id="KW-1185">Reference proteome</keyword>
<evidence type="ECO:0000313" key="11">
    <source>
        <dbReference type="Proteomes" id="UP000616608"/>
    </source>
</evidence>
<dbReference type="PANTHER" id="PTHR43214:SF1">
    <property type="entry name" value="TRANSCRIPTIONAL REGULATORY PROTEIN COMA"/>
    <property type="match status" value="1"/>
</dbReference>
<organism evidence="10 11">
    <name type="scientific">Lysinibacillus alkalisoli</name>
    <dbReference type="NCBI Taxonomy" id="1911548"/>
    <lineage>
        <taxon>Bacteria</taxon>
        <taxon>Bacillati</taxon>
        <taxon>Bacillota</taxon>
        <taxon>Bacilli</taxon>
        <taxon>Bacillales</taxon>
        <taxon>Bacillaceae</taxon>
        <taxon>Lysinibacillus</taxon>
    </lineage>
</organism>
<sequence>MNLLLVDDHPMILDGTKQLLDGVENINVATLSDIETFDSHIAYHKYDLYLLDINLGEKSGLHLAEIVRSQQPEAKIVLYTGDNIKDYYSFIVDGKIDNIISKTASQDQFRRTIIATLHDEVLLPQAFIHYVNQQIYNPPEKQRMRFSTREKKILKMLQQGYTNQAIAIELGLKQRTIENNLTQIYSVLNVGSRTEAVLKAQELDLY</sequence>
<evidence type="ECO:0000256" key="2">
    <source>
        <dbReference type="ARBA" id="ARBA00022553"/>
    </source>
</evidence>
<evidence type="ECO:0000256" key="1">
    <source>
        <dbReference type="ARBA" id="ARBA00004496"/>
    </source>
</evidence>
<keyword evidence="3" id="KW-0902">Two-component regulatory system</keyword>
<keyword evidence="4" id="KW-0805">Transcription regulation</keyword>
<dbReference type="Pfam" id="PF00072">
    <property type="entry name" value="Response_reg"/>
    <property type="match status" value="1"/>
</dbReference>
<dbReference type="PRINTS" id="PR00038">
    <property type="entry name" value="HTHLUXR"/>
</dbReference>
<dbReference type="InterPro" id="IPR039420">
    <property type="entry name" value="WalR-like"/>
</dbReference>